<feature type="region of interest" description="Disordered" evidence="1">
    <location>
        <begin position="1"/>
        <end position="64"/>
    </location>
</feature>
<evidence type="ECO:0000313" key="2">
    <source>
        <dbReference type="EMBL" id="EGP81960.1"/>
    </source>
</evidence>
<gene>
    <name evidence="2" type="ORF">MYCGRDRAFT_98003</name>
</gene>
<accession>F9XS13</accession>
<dbReference type="RefSeq" id="XP_003846984.1">
    <property type="nucleotide sequence ID" value="XM_003846936.1"/>
</dbReference>
<dbReference type="EMBL" id="CM001215">
    <property type="protein sequence ID" value="EGP81960.1"/>
    <property type="molecule type" value="Genomic_DNA"/>
</dbReference>
<organism evidence="2 3">
    <name type="scientific">Zymoseptoria tritici (strain CBS 115943 / IPO323)</name>
    <name type="common">Speckled leaf blotch fungus</name>
    <name type="synonym">Septoria tritici</name>
    <dbReference type="NCBI Taxonomy" id="336722"/>
    <lineage>
        <taxon>Eukaryota</taxon>
        <taxon>Fungi</taxon>
        <taxon>Dikarya</taxon>
        <taxon>Ascomycota</taxon>
        <taxon>Pezizomycotina</taxon>
        <taxon>Dothideomycetes</taxon>
        <taxon>Dothideomycetidae</taxon>
        <taxon>Mycosphaerellales</taxon>
        <taxon>Mycosphaerellaceae</taxon>
        <taxon>Zymoseptoria</taxon>
    </lineage>
</organism>
<proteinExistence type="predicted"/>
<sequence>MCGPTKPTTRQKKKLGVQSEELKSAEQDTGQEDEQLHTDMQVMGPEVDGQQSNDPQDAGIPLQLPPDYYARRRQLSLPDNNIDRFAGRMAGLGADERPCTESELSWRYAALFVEATESRTVSLVGSRACALTFAFHRSQHLRTAGICEKCRRIVRVDWEPNKG</sequence>
<dbReference type="Proteomes" id="UP000008062">
    <property type="component" value="Chromosome 20"/>
</dbReference>
<reference evidence="2 3" key="1">
    <citation type="journal article" date="2011" name="PLoS Genet.">
        <title>Finished genome of the fungal wheat pathogen Mycosphaerella graminicola reveals dispensome structure, chromosome plasticity, and stealth pathogenesis.</title>
        <authorList>
            <person name="Goodwin S.B."/>
            <person name="Ben M'barek S."/>
            <person name="Dhillon B."/>
            <person name="Wittenberg A.H.J."/>
            <person name="Crane C.F."/>
            <person name="Hane J.K."/>
            <person name="Foster A.J."/>
            <person name="Van der Lee T.A.J."/>
            <person name="Grimwood J."/>
            <person name="Aerts A."/>
            <person name="Antoniw J."/>
            <person name="Bailey A."/>
            <person name="Bluhm B."/>
            <person name="Bowler J."/>
            <person name="Bristow J."/>
            <person name="van der Burgt A."/>
            <person name="Canto-Canche B."/>
            <person name="Churchill A.C.L."/>
            <person name="Conde-Ferraez L."/>
            <person name="Cools H.J."/>
            <person name="Coutinho P.M."/>
            <person name="Csukai M."/>
            <person name="Dehal P."/>
            <person name="De Wit P."/>
            <person name="Donzelli B."/>
            <person name="van de Geest H.C."/>
            <person name="van Ham R.C.H.J."/>
            <person name="Hammond-Kosack K.E."/>
            <person name="Henrissat B."/>
            <person name="Kilian A."/>
            <person name="Kobayashi A.K."/>
            <person name="Koopmann E."/>
            <person name="Kourmpetis Y."/>
            <person name="Kuzniar A."/>
            <person name="Lindquist E."/>
            <person name="Lombard V."/>
            <person name="Maliepaard C."/>
            <person name="Martins N."/>
            <person name="Mehrabi R."/>
            <person name="Nap J.P.H."/>
            <person name="Ponomarenko A."/>
            <person name="Rudd J.J."/>
            <person name="Salamov A."/>
            <person name="Schmutz J."/>
            <person name="Schouten H.J."/>
            <person name="Shapiro H."/>
            <person name="Stergiopoulos I."/>
            <person name="Torriani S.F.F."/>
            <person name="Tu H."/>
            <person name="de Vries R.P."/>
            <person name="Waalwijk C."/>
            <person name="Ware S.B."/>
            <person name="Wiebenga A."/>
            <person name="Zwiers L.-H."/>
            <person name="Oliver R.P."/>
            <person name="Grigoriev I.V."/>
            <person name="Kema G.H.J."/>
        </authorList>
    </citation>
    <scope>NUCLEOTIDE SEQUENCE [LARGE SCALE GENOMIC DNA]</scope>
    <source>
        <strain evidence="3">CBS 115943 / IPO323</strain>
    </source>
</reference>
<keyword evidence="3" id="KW-1185">Reference proteome</keyword>
<protein>
    <submittedName>
        <fullName evidence="2">Uncharacterized protein</fullName>
    </submittedName>
</protein>
<dbReference type="InParanoid" id="F9XS13"/>
<dbReference type="KEGG" id="ztr:MYCGRDRAFT_98003"/>
<dbReference type="AlphaFoldDB" id="F9XS13"/>
<evidence type="ECO:0000313" key="3">
    <source>
        <dbReference type="Proteomes" id="UP000008062"/>
    </source>
</evidence>
<dbReference type="GeneID" id="13399188"/>
<name>F9XS13_ZYMTI</name>
<dbReference type="HOGENOM" id="CLU_1628354_0_0_1"/>
<evidence type="ECO:0000256" key="1">
    <source>
        <dbReference type="SAM" id="MobiDB-lite"/>
    </source>
</evidence>